<proteinExistence type="predicted"/>
<dbReference type="Proteomes" id="UP000008044">
    <property type="component" value="Chromosome"/>
</dbReference>
<gene>
    <name evidence="1" type="ordered locus">W5S_3503</name>
</gene>
<dbReference type="RefSeq" id="WP_014701044.1">
    <property type="nucleotide sequence ID" value="NC_017845.1"/>
</dbReference>
<sequence length="267" mass="31503">MMTENYRFVEQVRSAPPSWANDEILRWDDSCFRRERDFITRHYWTTQGSINVFRIIGTDHPQYAGMSWLELLDRGKRMDINIPLLEKNPGYYTDPGHKRSSMNFNSFDGINWFIGSDGNHRSCLARFYFHVNGLGMTQLHDVTMNHYDIDHQYYEACREIQKLIDVMAQQGIYLTLEVRNQVVHRDDTPGWKLDHFQIEAQLHQNGEHDFPELDAVSYMQNAQDARTCLSVLKQRYEQCQSSQQIKAGSTGTSWMRWLRLGKSHEKK</sequence>
<dbReference type="HOGENOM" id="CLU_080954_1_0_6"/>
<dbReference type="AlphaFoldDB" id="A0A0H3I7S7"/>
<dbReference type="STRING" id="1905730.W5S_3503"/>
<reference evidence="1 2" key="1">
    <citation type="journal article" date="2012" name="J. Bacteriol.">
        <title>Genome sequence of Pectobacterium sp. strain SCC3193.</title>
        <authorList>
            <person name="Koskinen J.P."/>
            <person name="Laine P."/>
            <person name="Niemi O."/>
            <person name="Nykyri J."/>
            <person name="Harjunpaa H."/>
            <person name="Auvinen P."/>
            <person name="Paulin L."/>
            <person name="Pirhonen M."/>
            <person name="Palva T."/>
            <person name="Holm L."/>
        </authorList>
    </citation>
    <scope>NUCLEOTIDE SEQUENCE [LARGE SCALE GENOMIC DNA]</scope>
    <source>
        <strain evidence="1 2">SCC3193</strain>
    </source>
</reference>
<protein>
    <submittedName>
        <fullName evidence="1">Hemophilus-specific protein, uncharacterized</fullName>
    </submittedName>
</protein>
<dbReference type="KEGG" id="pec:W5S_3503"/>
<dbReference type="EMBL" id="CP003415">
    <property type="protein sequence ID" value="AFI91573.1"/>
    <property type="molecule type" value="Genomic_DNA"/>
</dbReference>
<evidence type="ECO:0000313" key="1">
    <source>
        <dbReference type="EMBL" id="AFI91573.1"/>
    </source>
</evidence>
<name>A0A0H3I7S7_PECPM</name>
<organism evidence="1 2">
    <name type="scientific">Pectobacterium parmentieri</name>
    <dbReference type="NCBI Taxonomy" id="1905730"/>
    <lineage>
        <taxon>Bacteria</taxon>
        <taxon>Pseudomonadati</taxon>
        <taxon>Pseudomonadota</taxon>
        <taxon>Gammaproteobacteria</taxon>
        <taxon>Enterobacterales</taxon>
        <taxon>Pectobacteriaceae</taxon>
        <taxon>Pectobacterium</taxon>
    </lineage>
</organism>
<dbReference type="PATRIC" id="fig|1166016.3.peg.3565"/>
<dbReference type="eggNOG" id="ENOG5031BH8">
    <property type="taxonomic scope" value="Bacteria"/>
</dbReference>
<evidence type="ECO:0000313" key="2">
    <source>
        <dbReference type="Proteomes" id="UP000008044"/>
    </source>
</evidence>
<accession>A0A0H3I7S7</accession>